<evidence type="ECO:0000256" key="1">
    <source>
        <dbReference type="SAM" id="MobiDB-lite"/>
    </source>
</evidence>
<comment type="caution">
    <text evidence="2">The sequence shown here is derived from an EMBL/GenBank/DDBJ whole genome shotgun (WGS) entry which is preliminary data.</text>
</comment>
<accession>A8B5J7</accession>
<dbReference type="InterPro" id="IPR000300">
    <property type="entry name" value="IPPc"/>
</dbReference>
<evidence type="ECO:0000313" key="3">
    <source>
        <dbReference type="Proteomes" id="UP000001548"/>
    </source>
</evidence>
<evidence type="ECO:0000313" key="2">
    <source>
        <dbReference type="EMBL" id="KAE8305162.1"/>
    </source>
</evidence>
<dbReference type="SMART" id="SM00128">
    <property type="entry name" value="IPPc"/>
    <property type="match status" value="1"/>
</dbReference>
<reference evidence="2 3" key="1">
    <citation type="journal article" date="2007" name="Science">
        <title>Genomic minimalism in the early diverging intestinal parasite Giardia lamblia.</title>
        <authorList>
            <person name="Morrison H.G."/>
            <person name="McArthur A.G."/>
            <person name="Gillin F.D."/>
            <person name="Aley S.B."/>
            <person name="Adam R.D."/>
            <person name="Olsen G.J."/>
            <person name="Best A.A."/>
            <person name="Cande W.Z."/>
            <person name="Chen F."/>
            <person name="Cipriano M.J."/>
            <person name="Davids B.J."/>
            <person name="Dawson S.C."/>
            <person name="Elmendorf H.G."/>
            <person name="Hehl A.B."/>
            <person name="Holder M.E."/>
            <person name="Huse S.M."/>
            <person name="Kim U.U."/>
            <person name="Lasek-Nesselquist E."/>
            <person name="Manning G."/>
            <person name="Nigam A."/>
            <person name="Nixon J.E."/>
            <person name="Palm D."/>
            <person name="Passamaneck N.E."/>
            <person name="Prabhu A."/>
            <person name="Reich C.I."/>
            <person name="Reiner D.S."/>
            <person name="Samuelson J."/>
            <person name="Svard S.G."/>
            <person name="Sogin M.L."/>
        </authorList>
    </citation>
    <scope>NUCLEOTIDE SEQUENCE [LARGE SCALE GENOMIC DNA]</scope>
    <source>
        <strain evidence="2 3">WB C6</strain>
    </source>
</reference>
<dbReference type="GeneID" id="5702159"/>
<dbReference type="GO" id="GO:0046856">
    <property type="term" value="P:phosphatidylinositol dephosphorylation"/>
    <property type="evidence" value="ECO:0007669"/>
    <property type="project" value="InterPro"/>
</dbReference>
<dbReference type="Pfam" id="PF22669">
    <property type="entry name" value="Exo_endo_phos2"/>
    <property type="match status" value="2"/>
</dbReference>
<dbReference type="RefSeq" id="XP_001709238.1">
    <property type="nucleotide sequence ID" value="XM_001709186.1"/>
</dbReference>
<dbReference type="SUPFAM" id="SSF56219">
    <property type="entry name" value="DNase I-like"/>
    <property type="match status" value="1"/>
</dbReference>
<dbReference type="InterPro" id="IPR036691">
    <property type="entry name" value="Endo/exonu/phosph_ase_sf"/>
</dbReference>
<keyword evidence="3" id="KW-1185">Reference proteome</keyword>
<dbReference type="InterPro" id="IPR046985">
    <property type="entry name" value="IP5"/>
</dbReference>
<dbReference type="KEGG" id="gla:GL50803_009077"/>
<dbReference type="Proteomes" id="UP000001548">
    <property type="component" value="Unassembled WGS sequence"/>
</dbReference>
<dbReference type="GO" id="GO:0004439">
    <property type="term" value="F:phosphatidylinositol-4,5-bisphosphate 5-phosphatase activity"/>
    <property type="evidence" value="ECO:0000318"/>
    <property type="project" value="GO_Central"/>
</dbReference>
<dbReference type="Gene3D" id="3.60.10.10">
    <property type="entry name" value="Endonuclease/exonuclease/phosphatase"/>
    <property type="match status" value="1"/>
</dbReference>
<gene>
    <name evidence="2" type="ORF">GL50803_009077</name>
</gene>
<dbReference type="PANTHER" id="PTHR11200:SF300">
    <property type="entry name" value="TYPE II INOSITOL 1,4,5-TRISPHOSPHATE 5-PHOSPHATASE"/>
    <property type="match status" value="1"/>
</dbReference>
<dbReference type="HOGENOM" id="CLU_282360_0_0_1"/>
<feature type="region of interest" description="Disordered" evidence="1">
    <location>
        <begin position="486"/>
        <end position="530"/>
    </location>
</feature>
<organism evidence="2 3">
    <name type="scientific">Giardia intestinalis (strain ATCC 50803 / WB clone C6)</name>
    <name type="common">Giardia lamblia</name>
    <dbReference type="NCBI Taxonomy" id="184922"/>
    <lineage>
        <taxon>Eukaryota</taxon>
        <taxon>Metamonada</taxon>
        <taxon>Diplomonadida</taxon>
        <taxon>Hexamitidae</taxon>
        <taxon>Giardiinae</taxon>
        <taxon>Giardia</taxon>
    </lineage>
</organism>
<feature type="region of interest" description="Disordered" evidence="1">
    <location>
        <begin position="435"/>
        <end position="464"/>
    </location>
</feature>
<dbReference type="PANTHER" id="PTHR11200">
    <property type="entry name" value="INOSITOL 5-PHOSPHATASE"/>
    <property type="match status" value="1"/>
</dbReference>
<dbReference type="EMBL" id="AACB03000001">
    <property type="protein sequence ID" value="KAE8305162.1"/>
    <property type="molecule type" value="Genomic_DNA"/>
</dbReference>
<proteinExistence type="predicted"/>
<name>A8B5J7_GIAIC</name>
<dbReference type="AlphaFoldDB" id="A8B5J7"/>
<sequence>MRESFDISHFYDPTSYVNRQLLLSLGKFSSYLPLPVFAGTFNVGNRKFPGDSSFLRPWLHYFSRHQVPDAPAPSCPLVYAIGFQEVDMSAKALMVGETSRAQPWVDAVASVLGDQYVLSYKQMMGLLLVIGLHKSITCPPASAVVEGFKACGVGLWNRGGNKGGLAATIRLYDTRILFCNLHLSANRTPDGPKKRNRDIYEVLSRLSMSTSPKDPRGPTIFELYHRDSKPGVEILDDYIIEDELNHPIVNPNYNFTNCLANCNFDSNLTPKFPSLLRGHDVIFLLGDLNYRLHTFSTKPHLILEHFLADSEVGRRTFLRIDQLSMQLRALSSSSYTPTYANENMRVGDDVDAEDDATFFVQNVAATAAVAALAVSGADIESDDDDVEVTPPTLAGNTNYYEEYLSYPFDPCNYLYGFKEMDISFNPTYKILIGEKGKGKSKPKKLAQSKQGPKQEQPPAAPCQPMQLIPGGSLNLFDVLNVVSTEPATERTTPDPQACVDTVSSAPSLSSQLSHPSNSNTTAIPNYEVDPEASKPRVPAYCDRILFRGLSQDTLINPIGYMSVSAVEFSDHHPVCLLSTINVRVLDDAKLKAEQAKILGRLPIFTTELQPRYTLLESTLDFGRVSYGMETAHPLPLRNDHPISSLNIVLDPITTPPWIYMRPACFTLKAMTQGEIVLLHRFRYFLDTPPNVQASYIRHLMQTVEKPDTLSLESFESQRAFILRQIIDEKISLQSFTISLCFVSGRATTLSRNNVIATETINCKIEYLGLKESLFSKPLHDLVKKSSALVPGYFINIANYFEEFLSSGSPSNQDVSAVQAFQASNCTFKTKQLDDILLGLYDTLKAKDTNMELPSTPLRFIATVFPHIHTGPTTQSLSSFLEQHRLADPVPQARKFSAIDNEREKEKLYLLFYHLCITGIESLRAHMSQSGEVSVLDPLLEKLKTELQSFRYYCTRSLFVSLGPAEDSNKLYIHLTKGDWARIPLYIHPASVAELLVDCAFGLPNGIFPEYSYYIIDSVIAAGMPTDLDSLRKQATGIFYTTLQWEESNLFLFFVSLFRFFLHTCKLPNHGFRFQSALRILAKMTFRSAEKQARNREDEAYMLAFLAE</sequence>
<feature type="compositionally biased region" description="Low complexity" evidence="1">
    <location>
        <begin position="503"/>
        <end position="519"/>
    </location>
</feature>
<protein>
    <submittedName>
        <fullName evidence="2">Inositol 5-phosphatase 4</fullName>
    </submittedName>
</protein>
<dbReference type="STRING" id="184922.A8B5J7"/>
<dbReference type="VEuPathDB" id="GiardiaDB:GL50803_9077"/>
<dbReference type="OMA" id="RILAKMT"/>